<protein>
    <recommendedName>
        <fullName evidence="5">AIG1-type G domain-containing protein</fullName>
    </recommendedName>
</protein>
<evidence type="ECO:0000256" key="2">
    <source>
        <dbReference type="ARBA" id="ARBA00022741"/>
    </source>
</evidence>
<evidence type="ECO:0000256" key="1">
    <source>
        <dbReference type="ARBA" id="ARBA00008535"/>
    </source>
</evidence>
<evidence type="ECO:0000256" key="3">
    <source>
        <dbReference type="ARBA" id="ARBA00023134"/>
    </source>
</evidence>
<evidence type="ECO:0000256" key="4">
    <source>
        <dbReference type="SAM" id="MobiDB-lite"/>
    </source>
</evidence>
<dbReference type="PANTHER" id="PTHR10903:SF188">
    <property type="entry name" value="GTPASE IMAP FAMILY MEMBER 2-LIKE-RELATED"/>
    <property type="match status" value="1"/>
</dbReference>
<dbReference type="Proteomes" id="UP000472262">
    <property type="component" value="Unassembled WGS sequence"/>
</dbReference>
<sequence>LSSRVSRSFSSLVFSGSQTGEREQNSDNSKTEHVFLTSKMPAVNGCPLNVLVGKTGSGKSSTGNTILNLQCFKKAVSPESVTTTSERHDVKTDDRIISVIDTPGLFDTRMTKPKIKNEIIKCPFKQNTVMFGFYLAMRFTDEEKSAVKWIQENFGEEAACYTIILFTHTDALEEKPLDEYIRESNDLKALVNECGGRFHSINNKDIENRSQVTELLKKIEKMVEKNGGQHYTDEMFQEAQRRILDRVQFCECVFGFLCLIRLLLLHILS</sequence>
<evidence type="ECO:0000259" key="5">
    <source>
        <dbReference type="PROSITE" id="PS51720"/>
    </source>
</evidence>
<dbReference type="InParanoid" id="A0A672M9N7"/>
<evidence type="ECO:0000313" key="6">
    <source>
        <dbReference type="Ensembl" id="ENSSGRP00000035216.1"/>
    </source>
</evidence>
<dbReference type="Ensembl" id="ENSSGRT00000037804.1">
    <property type="protein sequence ID" value="ENSSGRP00000035216.1"/>
    <property type="gene ID" value="ENSSGRG00000019520.1"/>
</dbReference>
<reference evidence="6" key="2">
    <citation type="submission" date="2025-09" db="UniProtKB">
        <authorList>
            <consortium name="Ensembl"/>
        </authorList>
    </citation>
    <scope>IDENTIFICATION</scope>
</reference>
<feature type="compositionally biased region" description="Basic and acidic residues" evidence="4">
    <location>
        <begin position="20"/>
        <end position="30"/>
    </location>
</feature>
<dbReference type="PANTHER" id="PTHR10903">
    <property type="entry name" value="GTPASE, IMAP FAMILY MEMBER-RELATED"/>
    <property type="match status" value="1"/>
</dbReference>
<dbReference type="OMA" id="IEECVEH"/>
<keyword evidence="3" id="KW-0342">GTP-binding</keyword>
<organism evidence="6 7">
    <name type="scientific">Sinocyclocheilus grahami</name>
    <name type="common">Dianchi golden-line fish</name>
    <name type="synonym">Barbus grahami</name>
    <dbReference type="NCBI Taxonomy" id="75366"/>
    <lineage>
        <taxon>Eukaryota</taxon>
        <taxon>Metazoa</taxon>
        <taxon>Chordata</taxon>
        <taxon>Craniata</taxon>
        <taxon>Vertebrata</taxon>
        <taxon>Euteleostomi</taxon>
        <taxon>Actinopterygii</taxon>
        <taxon>Neopterygii</taxon>
        <taxon>Teleostei</taxon>
        <taxon>Ostariophysi</taxon>
        <taxon>Cypriniformes</taxon>
        <taxon>Cyprinidae</taxon>
        <taxon>Cyprininae</taxon>
        <taxon>Sinocyclocheilus</taxon>
    </lineage>
</organism>
<feature type="region of interest" description="Disordered" evidence="4">
    <location>
        <begin position="1"/>
        <end position="30"/>
    </location>
</feature>
<dbReference type="AlphaFoldDB" id="A0A672M9N7"/>
<comment type="similarity">
    <text evidence="1">Belongs to the TRAFAC class TrmE-Era-EngA-EngB-Septin-like GTPase superfamily. AIG1/Toc34/Toc159-like paraseptin GTPase family. IAN subfamily.</text>
</comment>
<keyword evidence="7" id="KW-1185">Reference proteome</keyword>
<dbReference type="InterPro" id="IPR027417">
    <property type="entry name" value="P-loop_NTPase"/>
</dbReference>
<dbReference type="PROSITE" id="PS51720">
    <property type="entry name" value="G_AIG1"/>
    <property type="match status" value="1"/>
</dbReference>
<feature type="compositionally biased region" description="Low complexity" evidence="4">
    <location>
        <begin position="1"/>
        <end position="15"/>
    </location>
</feature>
<keyword evidence="2" id="KW-0547">Nucleotide-binding</keyword>
<dbReference type="InterPro" id="IPR006703">
    <property type="entry name" value="G_AIG1"/>
</dbReference>
<dbReference type="Pfam" id="PF04548">
    <property type="entry name" value="AIG1"/>
    <property type="match status" value="1"/>
</dbReference>
<name>A0A672M9N7_SINGR</name>
<dbReference type="GO" id="GO:0005525">
    <property type="term" value="F:GTP binding"/>
    <property type="evidence" value="ECO:0007669"/>
    <property type="project" value="UniProtKB-KW"/>
</dbReference>
<dbReference type="InterPro" id="IPR045058">
    <property type="entry name" value="GIMA/IAN/Toc"/>
</dbReference>
<accession>A0A672M9N7</accession>
<reference evidence="6" key="1">
    <citation type="submission" date="2025-08" db="UniProtKB">
        <authorList>
            <consortium name="Ensembl"/>
        </authorList>
    </citation>
    <scope>IDENTIFICATION</scope>
</reference>
<dbReference type="Gene3D" id="3.40.50.300">
    <property type="entry name" value="P-loop containing nucleotide triphosphate hydrolases"/>
    <property type="match status" value="1"/>
</dbReference>
<evidence type="ECO:0000313" key="7">
    <source>
        <dbReference type="Proteomes" id="UP000472262"/>
    </source>
</evidence>
<feature type="domain" description="AIG1-type G" evidence="5">
    <location>
        <begin position="44"/>
        <end position="240"/>
    </location>
</feature>
<dbReference type="SUPFAM" id="SSF52540">
    <property type="entry name" value="P-loop containing nucleoside triphosphate hydrolases"/>
    <property type="match status" value="1"/>
</dbReference>
<dbReference type="FunFam" id="3.40.50.300:FF:000366">
    <property type="entry name" value="GTPase, IMAP family member 2"/>
    <property type="match status" value="1"/>
</dbReference>
<proteinExistence type="inferred from homology"/>